<dbReference type="FunCoup" id="R7V7T7">
    <property type="interactions" value="1194"/>
</dbReference>
<evidence type="ECO:0000256" key="15">
    <source>
        <dbReference type="SAM" id="Phobius"/>
    </source>
</evidence>
<keyword evidence="13 15" id="KW-0472">Membrane</keyword>
<evidence type="ECO:0000256" key="4">
    <source>
        <dbReference type="ARBA" id="ARBA00022679"/>
    </source>
</evidence>
<comment type="subcellular location">
    <subcellularLocation>
        <location evidence="2">Mitochondrion outer membrane</location>
        <topology evidence="2">Multi-pass membrane protein</topology>
    </subcellularLocation>
</comment>
<evidence type="ECO:0000313" key="17">
    <source>
        <dbReference type="EMBL" id="ELU14923.1"/>
    </source>
</evidence>
<evidence type="ECO:0000256" key="2">
    <source>
        <dbReference type="ARBA" id="ARBA00004374"/>
    </source>
</evidence>
<keyword evidence="11 15" id="KW-1133">Transmembrane helix</keyword>
<reference evidence="19" key="1">
    <citation type="submission" date="2012-12" db="EMBL/GenBank/DDBJ databases">
        <authorList>
            <person name="Hellsten U."/>
            <person name="Grimwood J."/>
            <person name="Chapman J.A."/>
            <person name="Shapiro H."/>
            <person name="Aerts A."/>
            <person name="Otillar R.P."/>
            <person name="Terry A.Y."/>
            <person name="Boore J.L."/>
            <person name="Simakov O."/>
            <person name="Marletaz F."/>
            <person name="Cho S.-J."/>
            <person name="Edsinger-Gonzales E."/>
            <person name="Havlak P."/>
            <person name="Kuo D.-H."/>
            <person name="Larsson T."/>
            <person name="Lv J."/>
            <person name="Arendt D."/>
            <person name="Savage R."/>
            <person name="Osoegawa K."/>
            <person name="de Jong P."/>
            <person name="Lindberg D.R."/>
            <person name="Seaver E.C."/>
            <person name="Weisblat D.A."/>
            <person name="Putnam N.H."/>
            <person name="Grigoriev I.V."/>
            <person name="Rokhsar D.S."/>
        </authorList>
    </citation>
    <scope>NUCLEOTIDE SEQUENCE</scope>
    <source>
        <strain evidence="19">I ESC-2004</strain>
    </source>
</reference>
<evidence type="ECO:0000256" key="12">
    <source>
        <dbReference type="ARBA" id="ARBA00023128"/>
    </source>
</evidence>
<sequence length="431" mass="48734">MTESVNYHNQVNFNRICGTEDSQPDSNFDFFNNSCDQETKETAGWLRVGRLSAAFDLNCCNRDRGCERIRRPPEATRSCHRSVMMLHWELIGAAVDAGIFLICYKLYKNASKEADLIKDMTIYEASPELRSKLEGTEGKSLPYACVQGVTQALNNVLRSRFKDEEGVIRTHSFVEHKSKRTQGYWTDIERVIKDEVQSKPFTLQNLSSASRDRVTVEEALSANHLDDALSIVYDHYEPTKDGALSRGVDRLFGEVVKGHRETEKMLGVGVHLLGLGKITLDGDKIVLSPPDTKDPYILTSLSKGELVKAYSSKARVYKVMAWVFGVVGVGFVSYFVYRNVKRYYEDYQMQRLVEQMRINRAQQMASEGNNNGDENENRESCVVCLANPRELIVLECGHLCLCGDCARELPQPRRCPICRGAVARLLPVFNS</sequence>
<dbReference type="InterPro" id="IPR051652">
    <property type="entry name" value="MDM2_MDM4_MUL1"/>
</dbReference>
<dbReference type="GO" id="GO:0016567">
    <property type="term" value="P:protein ubiquitination"/>
    <property type="evidence" value="ECO:0007669"/>
    <property type="project" value="InterPro"/>
</dbReference>
<dbReference type="PANTHER" id="PTHR12183:SF32">
    <property type="entry name" value="MITOCHONDRIAL E3 UBIQUITIN PROTEIN LIGASE 1"/>
    <property type="match status" value="1"/>
</dbReference>
<feature type="transmembrane region" description="Helical" evidence="15">
    <location>
        <begin position="319"/>
        <end position="337"/>
    </location>
</feature>
<evidence type="ECO:0000256" key="1">
    <source>
        <dbReference type="ARBA" id="ARBA00000900"/>
    </source>
</evidence>
<dbReference type="GO" id="GO:0061630">
    <property type="term" value="F:ubiquitin protein ligase activity"/>
    <property type="evidence" value="ECO:0007669"/>
    <property type="project" value="UniProtKB-EC"/>
</dbReference>
<dbReference type="InterPro" id="IPR022170">
    <property type="entry name" value="MUL1-like"/>
</dbReference>
<dbReference type="OMA" id="YILWKQY"/>
<dbReference type="SMART" id="SM00184">
    <property type="entry name" value="RING"/>
    <property type="match status" value="1"/>
</dbReference>
<evidence type="ECO:0000256" key="6">
    <source>
        <dbReference type="ARBA" id="ARBA00022723"/>
    </source>
</evidence>
<dbReference type="InterPro" id="IPR013083">
    <property type="entry name" value="Znf_RING/FYVE/PHD"/>
</dbReference>
<keyword evidence="8" id="KW-0833">Ubl conjugation pathway</keyword>
<keyword evidence="10" id="KW-0862">Zinc</keyword>
<evidence type="ECO:0000259" key="16">
    <source>
        <dbReference type="PROSITE" id="PS50089"/>
    </source>
</evidence>
<evidence type="ECO:0000256" key="14">
    <source>
        <dbReference type="PROSITE-ProRule" id="PRU00175"/>
    </source>
</evidence>
<accession>R7V7T7</accession>
<dbReference type="HOGENOM" id="CLU_050604_1_0_1"/>
<dbReference type="SUPFAM" id="SSF57850">
    <property type="entry name" value="RING/U-box"/>
    <property type="match status" value="1"/>
</dbReference>
<evidence type="ECO:0000256" key="9">
    <source>
        <dbReference type="ARBA" id="ARBA00022787"/>
    </source>
</evidence>
<dbReference type="GO" id="GO:0008270">
    <property type="term" value="F:zinc ion binding"/>
    <property type="evidence" value="ECO:0007669"/>
    <property type="project" value="UniProtKB-KW"/>
</dbReference>
<dbReference type="Pfam" id="PF12483">
    <property type="entry name" value="GIDE"/>
    <property type="match status" value="1"/>
</dbReference>
<reference evidence="18" key="3">
    <citation type="submission" date="2015-06" db="UniProtKB">
        <authorList>
            <consortium name="EnsemblMetazoa"/>
        </authorList>
    </citation>
    <scope>IDENTIFICATION</scope>
</reference>
<evidence type="ECO:0000256" key="13">
    <source>
        <dbReference type="ARBA" id="ARBA00023136"/>
    </source>
</evidence>
<name>R7V7T7_CAPTE</name>
<evidence type="ECO:0000256" key="7">
    <source>
        <dbReference type="ARBA" id="ARBA00022771"/>
    </source>
</evidence>
<evidence type="ECO:0000256" key="11">
    <source>
        <dbReference type="ARBA" id="ARBA00022989"/>
    </source>
</evidence>
<evidence type="ECO:0000313" key="19">
    <source>
        <dbReference type="Proteomes" id="UP000014760"/>
    </source>
</evidence>
<dbReference type="EnsemblMetazoa" id="CapteT213689">
    <property type="protein sequence ID" value="CapteP213689"/>
    <property type="gene ID" value="CapteG213689"/>
</dbReference>
<protein>
    <recommendedName>
        <fullName evidence="3">RING-type E3 ubiquitin transferase</fullName>
        <ecNumber evidence="3">2.3.2.27</ecNumber>
    </recommendedName>
</protein>
<evidence type="ECO:0000256" key="10">
    <source>
        <dbReference type="ARBA" id="ARBA00022833"/>
    </source>
</evidence>
<dbReference type="AlphaFoldDB" id="R7V7T7"/>
<dbReference type="InterPro" id="IPR001841">
    <property type="entry name" value="Znf_RING"/>
</dbReference>
<dbReference type="Proteomes" id="UP000014760">
    <property type="component" value="Unassembled WGS sequence"/>
</dbReference>
<proteinExistence type="predicted"/>
<evidence type="ECO:0000256" key="8">
    <source>
        <dbReference type="ARBA" id="ARBA00022786"/>
    </source>
</evidence>
<dbReference type="PANTHER" id="PTHR12183">
    <property type="entry name" value="MITOCHONDRIAL UBIQUITIN LIGASE ACTIVATOR OF NFKB 1"/>
    <property type="match status" value="1"/>
</dbReference>
<dbReference type="PROSITE" id="PS50089">
    <property type="entry name" value="ZF_RING_2"/>
    <property type="match status" value="1"/>
</dbReference>
<keyword evidence="4" id="KW-0808">Transferase</keyword>
<keyword evidence="5 15" id="KW-0812">Transmembrane</keyword>
<reference evidence="17 19" key="2">
    <citation type="journal article" date="2013" name="Nature">
        <title>Insights into bilaterian evolution from three spiralian genomes.</title>
        <authorList>
            <person name="Simakov O."/>
            <person name="Marletaz F."/>
            <person name="Cho S.J."/>
            <person name="Edsinger-Gonzales E."/>
            <person name="Havlak P."/>
            <person name="Hellsten U."/>
            <person name="Kuo D.H."/>
            <person name="Larsson T."/>
            <person name="Lv J."/>
            <person name="Arendt D."/>
            <person name="Savage R."/>
            <person name="Osoegawa K."/>
            <person name="de Jong P."/>
            <person name="Grimwood J."/>
            <person name="Chapman J.A."/>
            <person name="Shapiro H."/>
            <person name="Aerts A."/>
            <person name="Otillar R.P."/>
            <person name="Terry A.Y."/>
            <person name="Boore J.L."/>
            <person name="Grigoriev I.V."/>
            <person name="Lindberg D.R."/>
            <person name="Seaver E.C."/>
            <person name="Weisblat D.A."/>
            <person name="Putnam N.H."/>
            <person name="Rokhsar D.S."/>
        </authorList>
    </citation>
    <scope>NUCLEOTIDE SEQUENCE</scope>
    <source>
        <strain evidence="17 19">I ESC-2004</strain>
    </source>
</reference>
<dbReference type="EMBL" id="AMQN01004690">
    <property type="status" value="NOT_ANNOTATED_CDS"/>
    <property type="molecule type" value="Genomic_DNA"/>
</dbReference>
<keyword evidence="7 14" id="KW-0863">Zinc-finger</keyword>
<dbReference type="EC" id="2.3.2.27" evidence="3"/>
<comment type="catalytic activity">
    <reaction evidence="1">
        <text>S-ubiquitinyl-[E2 ubiquitin-conjugating enzyme]-L-cysteine + [acceptor protein]-L-lysine = [E2 ubiquitin-conjugating enzyme]-L-cysteine + N(6)-ubiquitinyl-[acceptor protein]-L-lysine.</text>
        <dbReference type="EC" id="2.3.2.27"/>
    </reaction>
</comment>
<evidence type="ECO:0000313" key="18">
    <source>
        <dbReference type="EnsemblMetazoa" id="CapteP213689"/>
    </source>
</evidence>
<dbReference type="Pfam" id="PF13920">
    <property type="entry name" value="zf-C3HC4_3"/>
    <property type="match status" value="1"/>
</dbReference>
<organism evidence="17">
    <name type="scientific">Capitella teleta</name>
    <name type="common">Polychaete worm</name>
    <dbReference type="NCBI Taxonomy" id="283909"/>
    <lineage>
        <taxon>Eukaryota</taxon>
        <taxon>Metazoa</taxon>
        <taxon>Spiralia</taxon>
        <taxon>Lophotrochozoa</taxon>
        <taxon>Annelida</taxon>
        <taxon>Polychaeta</taxon>
        <taxon>Sedentaria</taxon>
        <taxon>Scolecida</taxon>
        <taxon>Capitellidae</taxon>
        <taxon>Capitella</taxon>
    </lineage>
</organism>
<keyword evidence="12" id="KW-0496">Mitochondrion</keyword>
<dbReference type="GO" id="GO:0005741">
    <property type="term" value="C:mitochondrial outer membrane"/>
    <property type="evidence" value="ECO:0007669"/>
    <property type="project" value="UniProtKB-SubCell"/>
</dbReference>
<feature type="domain" description="RING-type" evidence="16">
    <location>
        <begin position="381"/>
        <end position="419"/>
    </location>
</feature>
<evidence type="ECO:0000256" key="3">
    <source>
        <dbReference type="ARBA" id="ARBA00012483"/>
    </source>
</evidence>
<keyword evidence="19" id="KW-1185">Reference proteome</keyword>
<evidence type="ECO:0000256" key="5">
    <source>
        <dbReference type="ARBA" id="ARBA00022692"/>
    </source>
</evidence>
<keyword evidence="9" id="KW-1000">Mitochondrion outer membrane</keyword>
<keyword evidence="6" id="KW-0479">Metal-binding</keyword>
<dbReference type="STRING" id="283909.R7V7T7"/>
<dbReference type="EMBL" id="KB294182">
    <property type="protein sequence ID" value="ELU14923.1"/>
    <property type="molecule type" value="Genomic_DNA"/>
</dbReference>
<dbReference type="Gene3D" id="3.30.40.10">
    <property type="entry name" value="Zinc/RING finger domain, C3HC4 (zinc finger)"/>
    <property type="match status" value="1"/>
</dbReference>
<gene>
    <name evidence="17" type="ORF">CAPTEDRAFT_213689</name>
</gene>
<dbReference type="OrthoDB" id="66726at2759"/>